<dbReference type="InterPro" id="IPR015424">
    <property type="entry name" value="PyrdxlP-dep_Trfase"/>
</dbReference>
<comment type="similarity">
    <text evidence="1 2">Belongs to the DegT/DnrJ/EryC1 family.</text>
</comment>
<dbReference type="SUPFAM" id="SSF53383">
    <property type="entry name" value="PLP-dependent transferases"/>
    <property type="match status" value="1"/>
</dbReference>
<dbReference type="PANTHER" id="PTHR30244">
    <property type="entry name" value="TRANSAMINASE"/>
    <property type="match status" value="1"/>
</dbReference>
<sequence length="373" mass="41178">MSEFRIKLAPPDIDAAMLKQLPGCFANGAADPGKSLRRFEQAICQRSGVTQALAVNSGTSALHLALLALGVNPGDEVLCPAFTFVATINAISYVGAIPIIVDSERDTWNMDPGIVEDILKSRVASNKKPAALLLAHTYGMPAKVAQVVALCQKYEIPVIEDAAGSLGARYEGQFLGTFGDVGILSFNYNKIITTGGGGMLLTNRADIKEKAAYLATQARSRAPYYVHRDVGYNYQMNGLAAELGASQIHLLDERIKKKRTIFNNYYRTLQTYDFIAFQEEQPGSCSNRWLTTLIFDRPDIAGSLKKYLEENSIEARHLWNPMHRQPVFKHHPQYINGTADWLFKHGLALPSGTNLSEGQQAEIIDLIRQFLKT</sequence>
<dbReference type="Gene3D" id="3.90.1150.10">
    <property type="entry name" value="Aspartate Aminotransferase, domain 1"/>
    <property type="match status" value="1"/>
</dbReference>
<comment type="caution">
    <text evidence="3">The sequence shown here is derived from an EMBL/GenBank/DDBJ whole genome shotgun (WGS) entry which is preliminary data.</text>
</comment>
<dbReference type="CDD" id="cd00616">
    <property type="entry name" value="AHBA_syn"/>
    <property type="match status" value="1"/>
</dbReference>
<keyword evidence="3" id="KW-0808">Transferase</keyword>
<reference evidence="3" key="1">
    <citation type="submission" date="2023-06" db="EMBL/GenBank/DDBJ databases">
        <title>Genomic of Agaribacillus aureum.</title>
        <authorList>
            <person name="Wang G."/>
        </authorList>
    </citation>
    <scope>NUCLEOTIDE SEQUENCE</scope>
    <source>
        <strain evidence="3">BMA12</strain>
    </source>
</reference>
<dbReference type="InterPro" id="IPR000653">
    <property type="entry name" value="DegT/StrS_aminotransferase"/>
</dbReference>
<dbReference type="Pfam" id="PF01041">
    <property type="entry name" value="DegT_DnrJ_EryC1"/>
    <property type="match status" value="1"/>
</dbReference>
<dbReference type="PANTHER" id="PTHR30244:SF34">
    <property type="entry name" value="DTDP-4-AMINO-4,6-DIDEOXYGALACTOSE TRANSAMINASE"/>
    <property type="match status" value="1"/>
</dbReference>
<keyword evidence="4" id="KW-1185">Reference proteome</keyword>
<dbReference type="Proteomes" id="UP001172083">
    <property type="component" value="Unassembled WGS sequence"/>
</dbReference>
<gene>
    <name evidence="3" type="ORF">QQ020_02875</name>
</gene>
<dbReference type="GO" id="GO:0008483">
    <property type="term" value="F:transaminase activity"/>
    <property type="evidence" value="ECO:0007669"/>
    <property type="project" value="UniProtKB-KW"/>
</dbReference>
<keyword evidence="2" id="KW-0663">Pyridoxal phosphate</keyword>
<dbReference type="EMBL" id="JAUJEB010000001">
    <property type="protein sequence ID" value="MDN5210968.1"/>
    <property type="molecule type" value="Genomic_DNA"/>
</dbReference>
<dbReference type="PIRSF" id="PIRSF000390">
    <property type="entry name" value="PLP_StrS"/>
    <property type="match status" value="1"/>
</dbReference>
<dbReference type="Gene3D" id="3.40.640.10">
    <property type="entry name" value="Type I PLP-dependent aspartate aminotransferase-like (Major domain)"/>
    <property type="match status" value="1"/>
</dbReference>
<proteinExistence type="inferred from homology"/>
<accession>A0ABT8KZT2</accession>
<name>A0ABT8KZT2_9BACT</name>
<organism evidence="3 4">
    <name type="scientific">Agaribacillus aureus</name>
    <dbReference type="NCBI Taxonomy" id="3051825"/>
    <lineage>
        <taxon>Bacteria</taxon>
        <taxon>Pseudomonadati</taxon>
        <taxon>Bacteroidota</taxon>
        <taxon>Cytophagia</taxon>
        <taxon>Cytophagales</taxon>
        <taxon>Splendidivirgaceae</taxon>
        <taxon>Agaribacillus</taxon>
    </lineage>
</organism>
<dbReference type="InterPro" id="IPR015422">
    <property type="entry name" value="PyrdxlP-dep_Trfase_small"/>
</dbReference>
<evidence type="ECO:0000256" key="1">
    <source>
        <dbReference type="ARBA" id="ARBA00037999"/>
    </source>
</evidence>
<evidence type="ECO:0000313" key="4">
    <source>
        <dbReference type="Proteomes" id="UP001172083"/>
    </source>
</evidence>
<dbReference type="RefSeq" id="WP_346756304.1">
    <property type="nucleotide sequence ID" value="NZ_JAUJEB010000001.1"/>
</dbReference>
<evidence type="ECO:0000313" key="3">
    <source>
        <dbReference type="EMBL" id="MDN5210968.1"/>
    </source>
</evidence>
<evidence type="ECO:0000256" key="2">
    <source>
        <dbReference type="RuleBase" id="RU004508"/>
    </source>
</evidence>
<dbReference type="InterPro" id="IPR015421">
    <property type="entry name" value="PyrdxlP-dep_Trfase_major"/>
</dbReference>
<protein>
    <submittedName>
        <fullName evidence="3">Aminotransferase class I/II-fold pyridoxal phosphate-dependent enzyme</fullName>
    </submittedName>
</protein>
<keyword evidence="3" id="KW-0032">Aminotransferase</keyword>